<organism evidence="8 9">
    <name type="scientific">Propionivibrio dicarboxylicus</name>
    <dbReference type="NCBI Taxonomy" id="83767"/>
    <lineage>
        <taxon>Bacteria</taxon>
        <taxon>Pseudomonadati</taxon>
        <taxon>Pseudomonadota</taxon>
        <taxon>Betaproteobacteria</taxon>
        <taxon>Rhodocyclales</taxon>
        <taxon>Rhodocyclaceae</taxon>
        <taxon>Propionivibrio</taxon>
    </lineage>
</organism>
<dbReference type="STRING" id="83767.SAMN05660652_04004"/>
<keyword evidence="3" id="KW-0456">Lyase</keyword>
<evidence type="ECO:0000256" key="2">
    <source>
        <dbReference type="ARBA" id="ARBA00011103"/>
    </source>
</evidence>
<reference evidence="8 9" key="1">
    <citation type="submission" date="2016-10" db="EMBL/GenBank/DDBJ databases">
        <authorList>
            <person name="de Groot N.N."/>
        </authorList>
    </citation>
    <scope>NUCLEOTIDE SEQUENCE [LARGE SCALE GENOMIC DNA]</scope>
    <source>
        <strain evidence="8 9">DSM 5885</strain>
    </source>
</reference>
<evidence type="ECO:0000256" key="4">
    <source>
        <dbReference type="ARBA" id="ARBA00039027"/>
    </source>
</evidence>
<comment type="subunit">
    <text evidence="2">Heterotetramer of two alpha and two beta subunits.</text>
</comment>
<keyword evidence="9" id="KW-1185">Reference proteome</keyword>
<dbReference type="PANTHER" id="PTHR43351">
    <property type="entry name" value="L(+)-TARTRATE DEHYDRATASE SUBUNIT BETA"/>
    <property type="match status" value="1"/>
</dbReference>
<gene>
    <name evidence="8" type="ORF">SAMN05660652_04004</name>
</gene>
<dbReference type="AlphaFoldDB" id="A0A1G8N841"/>
<protein>
    <recommendedName>
        <fullName evidence="5">L(+)-tartrate dehydratase subunit beta</fullName>
        <ecNumber evidence="4">4.2.1.32</ecNumber>
    </recommendedName>
</protein>
<evidence type="ECO:0000259" key="7">
    <source>
        <dbReference type="Pfam" id="PF05683"/>
    </source>
</evidence>
<comment type="similarity">
    <text evidence="1">Belongs to the class-I fumarase family.</text>
</comment>
<sequence length="193" mass="21202">MSKKILRTPIKDEDLEDLRAGDVVYLTGHIVTCRDVAHRRLIEQKRELPVDLAGGAIFHAGPIVRKLAEGKYEMVSIGPTTSTRMEKFEKEFIAQTGVKLIVGKGGMGPLTEAGCREHKAVHAIFPGGCAVVAATQVEEIERAEWLDLGMPETLWVNRVKEFGPLIISIDTQGNNLIEKNKAEFNAKKASIVA</sequence>
<feature type="non-terminal residue" evidence="8">
    <location>
        <position position="193"/>
    </location>
</feature>
<dbReference type="NCBIfam" id="NF006082">
    <property type="entry name" value="PRK08228.1"/>
    <property type="match status" value="1"/>
</dbReference>
<dbReference type="Proteomes" id="UP000198607">
    <property type="component" value="Unassembled WGS sequence"/>
</dbReference>
<dbReference type="GO" id="GO:0008730">
    <property type="term" value="F:L(+)-tartrate dehydratase activity"/>
    <property type="evidence" value="ECO:0007669"/>
    <property type="project" value="UniProtKB-EC"/>
</dbReference>
<evidence type="ECO:0000313" key="9">
    <source>
        <dbReference type="Proteomes" id="UP000198607"/>
    </source>
</evidence>
<dbReference type="RefSeq" id="WP_091940498.1">
    <property type="nucleotide sequence ID" value="NZ_FNCY01000028.1"/>
</dbReference>
<evidence type="ECO:0000313" key="8">
    <source>
        <dbReference type="EMBL" id="SDI76236.1"/>
    </source>
</evidence>
<dbReference type="InterPro" id="IPR004647">
    <property type="entry name" value="Fe-S_hydro-lyase_TtdB-typ_cat"/>
</dbReference>
<evidence type="ECO:0000256" key="1">
    <source>
        <dbReference type="ARBA" id="ARBA00008876"/>
    </source>
</evidence>
<dbReference type="OrthoDB" id="9798978at2"/>
<dbReference type="Pfam" id="PF05683">
    <property type="entry name" value="Fumerase_C"/>
    <property type="match status" value="1"/>
</dbReference>
<dbReference type="Gene3D" id="3.20.130.10">
    <property type="entry name" value="Fe-S hydro-lyase, tartrate dehydratase beta-type, catalytic domain"/>
    <property type="match status" value="1"/>
</dbReference>
<dbReference type="InterPro" id="IPR036660">
    <property type="entry name" value="Fe-S_hydroAse_TtdB_cat_sf"/>
</dbReference>
<dbReference type="EC" id="4.2.1.32" evidence="4"/>
<evidence type="ECO:0000256" key="3">
    <source>
        <dbReference type="ARBA" id="ARBA00023239"/>
    </source>
</evidence>
<dbReference type="PANTHER" id="PTHR43351:SF3">
    <property type="entry name" value="L(+)-TARTRATE DEHYDRATASE SUBUNIT BETA"/>
    <property type="match status" value="1"/>
</dbReference>
<proteinExistence type="inferred from homology"/>
<dbReference type="NCBIfam" id="TIGR00723">
    <property type="entry name" value="ttdB_fumA_fumB"/>
    <property type="match status" value="1"/>
</dbReference>
<dbReference type="SUPFAM" id="SSF117457">
    <property type="entry name" value="FumA C-terminal domain-like"/>
    <property type="match status" value="1"/>
</dbReference>
<accession>A0A1G8N841</accession>
<evidence type="ECO:0000256" key="6">
    <source>
        <dbReference type="ARBA" id="ARBA00049253"/>
    </source>
</evidence>
<evidence type="ECO:0000256" key="5">
    <source>
        <dbReference type="ARBA" id="ARBA00039250"/>
    </source>
</evidence>
<name>A0A1G8N841_9RHOO</name>
<feature type="domain" description="Fe-S hydro-lyase tartrate dehydratase beta-type catalytic" evidence="7">
    <location>
        <begin position="6"/>
        <end position="178"/>
    </location>
</feature>
<dbReference type="EMBL" id="FNCY01000028">
    <property type="protein sequence ID" value="SDI76236.1"/>
    <property type="molecule type" value="Genomic_DNA"/>
</dbReference>
<comment type="catalytic activity">
    <reaction evidence="6">
        <text>(2R,3R)-tartrate = oxaloacetate + H2O</text>
        <dbReference type="Rhea" id="RHEA:15413"/>
        <dbReference type="ChEBI" id="CHEBI:15377"/>
        <dbReference type="ChEBI" id="CHEBI:16452"/>
        <dbReference type="ChEBI" id="CHEBI:30924"/>
        <dbReference type="EC" id="4.2.1.32"/>
    </reaction>
</comment>